<protein>
    <submittedName>
        <fullName evidence="8">Laminin EGF-like domain-containing protein</fullName>
    </submittedName>
</protein>
<evidence type="ECO:0000256" key="5">
    <source>
        <dbReference type="ARBA" id="ARBA00023292"/>
    </source>
</evidence>
<dbReference type="Gene3D" id="2.10.25.10">
    <property type="entry name" value="Laminin"/>
    <property type="match status" value="2"/>
</dbReference>
<evidence type="ECO:0000313" key="8">
    <source>
        <dbReference type="WBParaSite" id="maker-uti_cns_0011637-snap-gene-0.5-mRNA-1"/>
    </source>
</evidence>
<evidence type="ECO:0000256" key="2">
    <source>
        <dbReference type="ARBA" id="ARBA00022737"/>
    </source>
</evidence>
<sequence>MRRISWPMAVVGNVRAAAGRLARAGRSVGRVLAAGRPVRGVERCACPKEFSGLSCQLPGRGFFIDTSGGRDVSQLTIKPCACSNRSELCDPFSGQCLNCRDGFYGKKCEVCPPGHVIETGSDRKTICRPCRCPGPAVSKCKPGYYGDPARNLPCQPCPCSGNILMEPGSCHNITGECLRCQNSTGYYCELCTDWMFGDSVTRRTAQVS</sequence>
<dbReference type="GO" id="GO:0009887">
    <property type="term" value="P:animal organ morphogenesis"/>
    <property type="evidence" value="ECO:0007669"/>
    <property type="project" value="TreeGrafter"/>
</dbReference>
<feature type="domain" description="Laminin EGF-like" evidence="6">
    <location>
        <begin position="80"/>
        <end position="130"/>
    </location>
</feature>
<organism evidence="7 8">
    <name type="scientific">Macrostomum lignano</name>
    <dbReference type="NCBI Taxonomy" id="282301"/>
    <lineage>
        <taxon>Eukaryota</taxon>
        <taxon>Metazoa</taxon>
        <taxon>Spiralia</taxon>
        <taxon>Lophotrochozoa</taxon>
        <taxon>Platyhelminthes</taxon>
        <taxon>Rhabditophora</taxon>
        <taxon>Macrostomorpha</taxon>
        <taxon>Macrostomida</taxon>
        <taxon>Macrostomidae</taxon>
        <taxon>Macrostomum</taxon>
    </lineage>
</organism>
<evidence type="ECO:0000259" key="6">
    <source>
        <dbReference type="SMART" id="SM00180"/>
    </source>
</evidence>
<dbReference type="GO" id="GO:0009888">
    <property type="term" value="P:tissue development"/>
    <property type="evidence" value="ECO:0007669"/>
    <property type="project" value="TreeGrafter"/>
</dbReference>
<proteinExistence type="predicted"/>
<keyword evidence="4" id="KW-0325">Glycoprotein</keyword>
<accession>A0A1I8IE91</accession>
<keyword evidence="7" id="KW-1185">Reference proteome</keyword>
<dbReference type="WBParaSite" id="maker-uti_cns_0011637-snap-gene-0.5-mRNA-1">
    <property type="protein sequence ID" value="maker-uti_cns_0011637-snap-gene-0.5-mRNA-1"/>
    <property type="gene ID" value="maker-uti_cns_0011637-snap-gene-0.5"/>
</dbReference>
<dbReference type="PANTHER" id="PTHR10574">
    <property type="entry name" value="NETRIN/LAMININ-RELATED"/>
    <property type="match status" value="1"/>
</dbReference>
<dbReference type="GO" id="GO:0005604">
    <property type="term" value="C:basement membrane"/>
    <property type="evidence" value="ECO:0007669"/>
    <property type="project" value="UniProtKB-ARBA"/>
</dbReference>
<dbReference type="Pfam" id="PF00053">
    <property type="entry name" value="EGF_laminin"/>
    <property type="match status" value="2"/>
</dbReference>
<dbReference type="InterPro" id="IPR002049">
    <property type="entry name" value="LE_dom"/>
</dbReference>
<keyword evidence="5" id="KW-0424">Laminin EGF-like domain</keyword>
<dbReference type="CDD" id="cd00055">
    <property type="entry name" value="EGF_Lam"/>
    <property type="match status" value="1"/>
</dbReference>
<keyword evidence="3" id="KW-1015">Disulfide bond</keyword>
<feature type="domain" description="Laminin EGF-like" evidence="6">
    <location>
        <begin position="157"/>
        <end position="200"/>
    </location>
</feature>
<dbReference type="PANTHER" id="PTHR10574:SF406">
    <property type="entry name" value="LAMININ SUBUNIT ALPHA 5"/>
    <property type="match status" value="1"/>
</dbReference>
<evidence type="ECO:0000256" key="1">
    <source>
        <dbReference type="ARBA" id="ARBA00022729"/>
    </source>
</evidence>
<dbReference type="Proteomes" id="UP000095280">
    <property type="component" value="Unplaced"/>
</dbReference>
<evidence type="ECO:0000256" key="4">
    <source>
        <dbReference type="ARBA" id="ARBA00023180"/>
    </source>
</evidence>
<dbReference type="SMART" id="SM00180">
    <property type="entry name" value="EGF_Lam"/>
    <property type="match status" value="2"/>
</dbReference>
<name>A0A1I8IE91_9PLAT</name>
<reference evidence="8" key="1">
    <citation type="submission" date="2016-11" db="UniProtKB">
        <authorList>
            <consortium name="WormBaseParasite"/>
        </authorList>
    </citation>
    <scope>IDENTIFICATION</scope>
</reference>
<dbReference type="InterPro" id="IPR050440">
    <property type="entry name" value="Laminin/Netrin_ECM"/>
</dbReference>
<evidence type="ECO:0000256" key="3">
    <source>
        <dbReference type="ARBA" id="ARBA00023157"/>
    </source>
</evidence>
<evidence type="ECO:0000313" key="7">
    <source>
        <dbReference type="Proteomes" id="UP000095280"/>
    </source>
</evidence>
<dbReference type="SUPFAM" id="SSF57196">
    <property type="entry name" value="EGF/Laminin"/>
    <property type="match status" value="1"/>
</dbReference>
<dbReference type="FunFam" id="2.10.25.10:FF:000051">
    <property type="entry name" value="Laminin subunit alpha 4"/>
    <property type="match status" value="1"/>
</dbReference>
<dbReference type="AlphaFoldDB" id="A0A1I8IE91"/>
<keyword evidence="2" id="KW-0677">Repeat</keyword>
<dbReference type="FunFam" id="2.10.25.10:FF:000188">
    <property type="entry name" value="Laminin subunit gamma 2"/>
    <property type="match status" value="1"/>
</dbReference>
<keyword evidence="1" id="KW-0732">Signal</keyword>